<proteinExistence type="predicted"/>
<evidence type="ECO:0000313" key="1">
    <source>
        <dbReference type="EMBL" id="WOL19326.1"/>
    </source>
</evidence>
<dbReference type="EMBL" id="CP136898">
    <property type="protein sequence ID" value="WOL19326.1"/>
    <property type="molecule type" value="Genomic_DNA"/>
</dbReference>
<protein>
    <submittedName>
        <fullName evidence="1">Uncharacterized protein</fullName>
    </submittedName>
</protein>
<evidence type="ECO:0000313" key="2">
    <source>
        <dbReference type="Proteomes" id="UP001327560"/>
    </source>
</evidence>
<organism evidence="1 2">
    <name type="scientific">Canna indica</name>
    <name type="common">Indian-shot</name>
    <dbReference type="NCBI Taxonomy" id="4628"/>
    <lineage>
        <taxon>Eukaryota</taxon>
        <taxon>Viridiplantae</taxon>
        <taxon>Streptophyta</taxon>
        <taxon>Embryophyta</taxon>
        <taxon>Tracheophyta</taxon>
        <taxon>Spermatophyta</taxon>
        <taxon>Magnoliopsida</taxon>
        <taxon>Liliopsida</taxon>
        <taxon>Zingiberales</taxon>
        <taxon>Cannaceae</taxon>
        <taxon>Canna</taxon>
    </lineage>
</organism>
<name>A0AAQ3QNJ6_9LILI</name>
<reference evidence="1 2" key="1">
    <citation type="submission" date="2023-10" db="EMBL/GenBank/DDBJ databases">
        <title>Chromosome-scale genome assembly provides insights into flower coloration mechanisms of Canna indica.</title>
        <authorList>
            <person name="Li C."/>
        </authorList>
    </citation>
    <scope>NUCLEOTIDE SEQUENCE [LARGE SCALE GENOMIC DNA]</scope>
    <source>
        <tissue evidence="1">Flower</tissue>
    </source>
</reference>
<gene>
    <name evidence="1" type="ORF">Cni_G28124</name>
</gene>
<accession>A0AAQ3QNJ6</accession>
<dbReference type="Proteomes" id="UP001327560">
    <property type="component" value="Chromosome 9"/>
</dbReference>
<dbReference type="AlphaFoldDB" id="A0AAQ3QNJ6"/>
<sequence>MIYVKVTLLPLNAAGITSRSTVSGIAMEPKITNCATNFVNNLAGEENAKYATRDNTTAIAIVDPVVHQVTQLPLNVAGITSRSMASGIAMEPKITNCATNFVNNLAGEENAKYATGDATIVIAIVDDPVVHQVKYFKNHLQIRKCMG</sequence>
<keyword evidence="2" id="KW-1185">Reference proteome</keyword>